<dbReference type="AlphaFoldDB" id="A0A7Y0UH59"/>
<evidence type="ECO:0000313" key="2">
    <source>
        <dbReference type="EMBL" id="NMW87158.1"/>
    </source>
</evidence>
<dbReference type="InterPro" id="IPR043129">
    <property type="entry name" value="ATPase_NBD"/>
</dbReference>
<accession>A0A7Y0UH59</accession>
<dbReference type="Gene3D" id="3.30.420.40">
    <property type="match status" value="2"/>
</dbReference>
<name>A0A7Y0UH59_9ACTO</name>
<comment type="similarity">
    <text evidence="1">Belongs to the ROK (NagC/XylR) family.</text>
</comment>
<dbReference type="SUPFAM" id="SSF53067">
    <property type="entry name" value="Actin-like ATPase domain"/>
    <property type="match status" value="1"/>
</dbReference>
<dbReference type="Proteomes" id="UP000553981">
    <property type="component" value="Unassembled WGS sequence"/>
</dbReference>
<evidence type="ECO:0000256" key="1">
    <source>
        <dbReference type="ARBA" id="ARBA00006479"/>
    </source>
</evidence>
<organism evidence="2 3">
    <name type="scientific">Mobiluncus curtisii</name>
    <dbReference type="NCBI Taxonomy" id="2051"/>
    <lineage>
        <taxon>Bacteria</taxon>
        <taxon>Bacillati</taxon>
        <taxon>Actinomycetota</taxon>
        <taxon>Actinomycetes</taxon>
        <taxon>Actinomycetales</taxon>
        <taxon>Actinomycetaceae</taxon>
        <taxon>Mobiluncus</taxon>
    </lineage>
</organism>
<evidence type="ECO:0000313" key="3">
    <source>
        <dbReference type="Proteomes" id="UP000553981"/>
    </source>
</evidence>
<comment type="caution">
    <text evidence="2">The sequence shown here is derived from an EMBL/GenBank/DDBJ whole genome shotgun (WGS) entry which is preliminary data.</text>
</comment>
<reference evidence="2 3" key="1">
    <citation type="submission" date="2020-04" db="EMBL/GenBank/DDBJ databases">
        <title>Antimicrobial susceptibility and clonality of vaginal-derived multi-drug resistant Mobiluncus isolates in China.</title>
        <authorList>
            <person name="Zhang X."/>
        </authorList>
    </citation>
    <scope>NUCLEOTIDE SEQUENCE [LARGE SCALE GENOMIC DNA]</scope>
    <source>
        <strain evidence="2 3">19</strain>
    </source>
</reference>
<proteinExistence type="inferred from homology"/>
<dbReference type="Pfam" id="PF00480">
    <property type="entry name" value="ROK"/>
    <property type="match status" value="1"/>
</dbReference>
<sequence>MPMEGQMPPEELSTAHPDSAPVYALAFDVGGTDTKVAFVSNRGSLVKLPTLPTSTGGAVGLIAQINDQYLQIQQALRQGKIRDADGTALPAARVCQAVGVGVPGVMVEDTGMTITSANLGWGRFPMRDRLEEALGCSLALGHDVRSGALGEALFTGRKECFFVAIGTGISAGIVLNGQVLNRSGFSGEIGQILLPNPDLNYLGKATAPIPAQATHLPLERIASAEYTARRYALLKGLSPETARPTSRDVFQREREGDQCAHHVIETATQALGVVLAASLATLGDLEVIVGGGQSQEGPAYLERLRQATATHLVNLPEPKFSLSRFGSQAQLLGVAAQAFAKAQVPIVPLTSPS</sequence>
<protein>
    <submittedName>
        <fullName evidence="2">ROK family protein</fullName>
    </submittedName>
</protein>
<dbReference type="PANTHER" id="PTHR18964">
    <property type="entry name" value="ROK (REPRESSOR, ORF, KINASE) FAMILY"/>
    <property type="match status" value="1"/>
</dbReference>
<dbReference type="PANTHER" id="PTHR18964:SF149">
    <property type="entry name" value="BIFUNCTIONAL UDP-N-ACETYLGLUCOSAMINE 2-EPIMERASE_N-ACETYLMANNOSAMINE KINASE"/>
    <property type="match status" value="1"/>
</dbReference>
<gene>
    <name evidence="2" type="ORF">HHJ67_05250</name>
</gene>
<dbReference type="EMBL" id="JABCUI010000002">
    <property type="protein sequence ID" value="NMW87158.1"/>
    <property type="molecule type" value="Genomic_DNA"/>
</dbReference>
<dbReference type="RefSeq" id="WP_169761426.1">
    <property type="nucleotide sequence ID" value="NZ_JABCUI010000002.1"/>
</dbReference>
<dbReference type="InterPro" id="IPR000600">
    <property type="entry name" value="ROK"/>
</dbReference>